<name>G7TBX4_XANOB</name>
<dbReference type="Proteomes" id="UP000008851">
    <property type="component" value="Chromosome"/>
</dbReference>
<accession>G7TBX4</accession>
<proteinExistence type="predicted"/>
<evidence type="ECO:0000313" key="2">
    <source>
        <dbReference type="Proteomes" id="UP000008851"/>
    </source>
</evidence>
<dbReference type="KEGG" id="xor:XOC_3289"/>
<organism evidence="1 2">
    <name type="scientific">Xanthomonas oryzae pv. oryzicola (strain BLS256)</name>
    <dbReference type="NCBI Taxonomy" id="383407"/>
    <lineage>
        <taxon>Bacteria</taxon>
        <taxon>Pseudomonadati</taxon>
        <taxon>Pseudomonadota</taxon>
        <taxon>Gammaproteobacteria</taxon>
        <taxon>Lysobacterales</taxon>
        <taxon>Lysobacteraceae</taxon>
        <taxon>Xanthomonas</taxon>
    </lineage>
</organism>
<reference evidence="1 2" key="1">
    <citation type="journal article" date="2011" name="J. Bacteriol.">
        <title>Two new complete genome sequences offer insight into host and tissue specificity of plant pathogenic Xanthomonas spp.</title>
        <authorList>
            <person name="Bogdanove A.J."/>
            <person name="Koebnik R."/>
            <person name="Lu H."/>
            <person name="Furutani A."/>
            <person name="Angiuoli S.V."/>
            <person name="Patil P.B."/>
            <person name="Van Sluys M.A."/>
            <person name="Ryan R.P."/>
            <person name="Meyer D.F."/>
            <person name="Han S.W."/>
            <person name="Aparna G."/>
            <person name="Rajaram M."/>
            <person name="Delcher A.L."/>
            <person name="Phillippy A.M."/>
            <person name="Puiu D."/>
            <person name="Schatz M.C."/>
            <person name="Shumway M."/>
            <person name="Sommer D.D."/>
            <person name="Trapnell C."/>
            <person name="Benahmed F."/>
            <person name="Dimitrov G."/>
            <person name="Madupu R."/>
            <person name="Radune D."/>
            <person name="Sullivan S."/>
            <person name="Jha G."/>
            <person name="Ishihara H."/>
            <person name="Lee S.W."/>
            <person name="Pandey A."/>
            <person name="Sharma V."/>
            <person name="Sriariyanun M."/>
            <person name="Szurek B."/>
            <person name="Vera-Cruz C.M."/>
            <person name="Dorman K.S."/>
            <person name="Ronald P.C."/>
            <person name="Verdier V."/>
            <person name="Dow J.M."/>
            <person name="Sonti R.V."/>
            <person name="Tsuge S."/>
            <person name="Brendel V.P."/>
            <person name="Rabinowicz P.D."/>
            <person name="Leach J.E."/>
            <person name="White F.F."/>
            <person name="Salzberg S.L."/>
        </authorList>
    </citation>
    <scope>NUCLEOTIDE SEQUENCE [LARGE SCALE GENOMIC DNA]</scope>
    <source>
        <strain evidence="1 2">BLS256</strain>
    </source>
</reference>
<dbReference type="EMBL" id="CP003057">
    <property type="protein sequence ID" value="AEQ97384.1"/>
    <property type="molecule type" value="Genomic_DNA"/>
</dbReference>
<evidence type="ECO:0000313" key="1">
    <source>
        <dbReference type="EMBL" id="AEQ97384.1"/>
    </source>
</evidence>
<protein>
    <submittedName>
        <fullName evidence="1">Uncharacterized protein</fullName>
    </submittedName>
</protein>
<dbReference type="AlphaFoldDB" id="G7TBX4"/>
<dbReference type="HOGENOM" id="CLU_3105375_0_0_6"/>
<gene>
    <name evidence="1" type="ORF">XOC_3289</name>
</gene>
<sequence length="51" mass="5860">MTDRNVLHQVHLDRAPWIDEQFRAGTLRRLTAADVVINAFAQPCKRDRDAA</sequence>